<name>A0A1W7R780_AEDAL</name>
<dbReference type="VEuPathDB" id="VectorBase:AALFPA_063346"/>
<evidence type="ECO:0000256" key="3">
    <source>
        <dbReference type="ARBA" id="ARBA00022833"/>
    </source>
</evidence>
<organism evidence="6">
    <name type="scientific">Aedes albopictus</name>
    <name type="common">Asian tiger mosquito</name>
    <name type="synonym">Stegomyia albopicta</name>
    <dbReference type="NCBI Taxonomy" id="7160"/>
    <lineage>
        <taxon>Eukaryota</taxon>
        <taxon>Metazoa</taxon>
        <taxon>Ecdysozoa</taxon>
        <taxon>Arthropoda</taxon>
        <taxon>Hexapoda</taxon>
        <taxon>Insecta</taxon>
        <taxon>Pterygota</taxon>
        <taxon>Neoptera</taxon>
        <taxon>Endopterygota</taxon>
        <taxon>Diptera</taxon>
        <taxon>Nematocera</taxon>
        <taxon>Culicoidea</taxon>
        <taxon>Culicidae</taxon>
        <taxon>Culicinae</taxon>
        <taxon>Aedini</taxon>
        <taxon>Aedes</taxon>
        <taxon>Stegomyia</taxon>
    </lineage>
</organism>
<evidence type="ECO:0000256" key="4">
    <source>
        <dbReference type="SAM" id="SignalP"/>
    </source>
</evidence>
<keyword evidence="1" id="KW-0479">Metal-binding</keyword>
<dbReference type="InterPro" id="IPR007588">
    <property type="entry name" value="Znf_FLYWCH"/>
</dbReference>
<feature type="signal peptide" evidence="4">
    <location>
        <begin position="1"/>
        <end position="18"/>
    </location>
</feature>
<evidence type="ECO:0000259" key="5">
    <source>
        <dbReference type="Pfam" id="PF04500"/>
    </source>
</evidence>
<dbReference type="VEuPathDB" id="VectorBase:AALF012179"/>
<dbReference type="AlphaFoldDB" id="A0A1W7R780"/>
<proteinExistence type="predicted"/>
<dbReference type="EMBL" id="GEHC01000710">
    <property type="protein sequence ID" value="JAV46935.1"/>
    <property type="molecule type" value="Transcribed_RNA"/>
</dbReference>
<evidence type="ECO:0000313" key="6">
    <source>
        <dbReference type="EMBL" id="JAV46935.1"/>
    </source>
</evidence>
<sequence>MVLMVEFLLIYNYLPTAGHEAVIHYTMSRKGTPQLEIDGYRYTRQKICKTTIRWECLQTKALACKARATTSNTPKGLVQYYNNTHNHPPSMERRKAGELRKLKQQTAERLKLLQPDLSEIHYNV</sequence>
<dbReference type="Gene3D" id="2.20.25.240">
    <property type="match status" value="1"/>
</dbReference>
<protein>
    <submittedName>
        <fullName evidence="6">Putative secreted protein</fullName>
    </submittedName>
</protein>
<keyword evidence="4" id="KW-0732">Signal</keyword>
<accession>A0A1W7R780</accession>
<dbReference type="Pfam" id="PF04500">
    <property type="entry name" value="FLYWCH"/>
    <property type="match status" value="1"/>
</dbReference>
<dbReference type="GO" id="GO:0008270">
    <property type="term" value="F:zinc ion binding"/>
    <property type="evidence" value="ECO:0007669"/>
    <property type="project" value="UniProtKB-KW"/>
</dbReference>
<feature type="chain" id="PRO_5010882195" evidence="4">
    <location>
        <begin position="19"/>
        <end position="124"/>
    </location>
</feature>
<keyword evidence="3" id="KW-0862">Zinc</keyword>
<evidence type="ECO:0000256" key="1">
    <source>
        <dbReference type="ARBA" id="ARBA00022723"/>
    </source>
</evidence>
<reference evidence="6" key="1">
    <citation type="submission" date="2016-03" db="EMBL/GenBank/DDBJ databases">
        <title>RNAseq analyses of the sensorial organs of adult female Aedes albopictus.</title>
        <authorList>
            <person name="Fabrizio L."/>
            <person name="Ribeiro J.M."/>
            <person name="Arca B."/>
        </authorList>
    </citation>
    <scope>NUCLEOTIDE SEQUENCE</scope>
</reference>
<feature type="domain" description="FLYWCH-type" evidence="5">
    <location>
        <begin position="25"/>
        <end position="87"/>
    </location>
</feature>
<evidence type="ECO:0000256" key="2">
    <source>
        <dbReference type="ARBA" id="ARBA00022771"/>
    </source>
</evidence>
<keyword evidence="2" id="KW-0863">Zinc-finger</keyword>
<dbReference type="VEuPathDB" id="VectorBase:AALC636_033015"/>